<dbReference type="SMART" id="SM00220">
    <property type="entry name" value="S_TKc"/>
    <property type="match status" value="1"/>
</dbReference>
<dbReference type="Pfam" id="PF00069">
    <property type="entry name" value="Pkinase"/>
    <property type="match status" value="1"/>
</dbReference>
<dbReference type="PROSITE" id="PS00107">
    <property type="entry name" value="PROTEIN_KINASE_ATP"/>
    <property type="match status" value="1"/>
</dbReference>
<dbReference type="AlphaFoldDB" id="A0A8S2DJN9"/>
<dbReference type="InterPro" id="IPR017441">
    <property type="entry name" value="Protein_kinase_ATP_BS"/>
</dbReference>
<dbReference type="InterPro" id="IPR011009">
    <property type="entry name" value="Kinase-like_dom_sf"/>
</dbReference>
<dbReference type="EMBL" id="CAJNOK010005805">
    <property type="protein sequence ID" value="CAF0984737.1"/>
    <property type="molecule type" value="Genomic_DNA"/>
</dbReference>
<dbReference type="Proteomes" id="UP000682733">
    <property type="component" value="Unassembled WGS sequence"/>
</dbReference>
<evidence type="ECO:0000256" key="1">
    <source>
        <dbReference type="PROSITE-ProRule" id="PRU10141"/>
    </source>
</evidence>
<protein>
    <recommendedName>
        <fullName evidence="3">Protein kinase domain-containing protein</fullName>
    </recommendedName>
</protein>
<keyword evidence="1" id="KW-0067">ATP-binding</keyword>
<keyword evidence="1" id="KW-0547">Nucleotide-binding</keyword>
<organism evidence="4 6">
    <name type="scientific">Didymodactylos carnosus</name>
    <dbReference type="NCBI Taxonomy" id="1234261"/>
    <lineage>
        <taxon>Eukaryota</taxon>
        <taxon>Metazoa</taxon>
        <taxon>Spiralia</taxon>
        <taxon>Gnathifera</taxon>
        <taxon>Rotifera</taxon>
        <taxon>Eurotatoria</taxon>
        <taxon>Bdelloidea</taxon>
        <taxon>Philodinida</taxon>
        <taxon>Philodinidae</taxon>
        <taxon>Didymodactylos</taxon>
    </lineage>
</organism>
<accession>A0A8S2DJN9</accession>
<reference evidence="4" key="1">
    <citation type="submission" date="2021-02" db="EMBL/GenBank/DDBJ databases">
        <authorList>
            <person name="Nowell W R."/>
        </authorList>
    </citation>
    <scope>NUCLEOTIDE SEQUENCE</scope>
</reference>
<evidence type="ECO:0000313" key="5">
    <source>
        <dbReference type="EMBL" id="CAF3755143.1"/>
    </source>
</evidence>
<comment type="caution">
    <text evidence="4">The sequence shown here is derived from an EMBL/GenBank/DDBJ whole genome shotgun (WGS) entry which is preliminary data.</text>
</comment>
<dbReference type="Gene3D" id="1.10.510.10">
    <property type="entry name" value="Transferase(Phosphotransferase) domain 1"/>
    <property type="match status" value="1"/>
</dbReference>
<evidence type="ECO:0000259" key="3">
    <source>
        <dbReference type="SMART" id="SM00220"/>
    </source>
</evidence>
<dbReference type="InterPro" id="IPR000719">
    <property type="entry name" value="Prot_kinase_dom"/>
</dbReference>
<proteinExistence type="predicted"/>
<evidence type="ECO:0000313" key="4">
    <source>
        <dbReference type="EMBL" id="CAF0984737.1"/>
    </source>
</evidence>
<evidence type="ECO:0000313" key="6">
    <source>
        <dbReference type="Proteomes" id="UP000677228"/>
    </source>
</evidence>
<feature type="region of interest" description="Disordered" evidence="2">
    <location>
        <begin position="1"/>
        <end position="22"/>
    </location>
</feature>
<gene>
    <name evidence="4" type="ORF">OVA965_LOCUS13768</name>
    <name evidence="5" type="ORF">TMI583_LOCUS13773</name>
</gene>
<evidence type="ECO:0000256" key="2">
    <source>
        <dbReference type="SAM" id="MobiDB-lite"/>
    </source>
</evidence>
<dbReference type="Proteomes" id="UP000677228">
    <property type="component" value="Unassembled WGS sequence"/>
</dbReference>
<dbReference type="SUPFAM" id="SSF56112">
    <property type="entry name" value="Protein kinase-like (PK-like)"/>
    <property type="match status" value="1"/>
</dbReference>
<feature type="domain" description="Protein kinase" evidence="3">
    <location>
        <begin position="248"/>
        <end position="452"/>
    </location>
</feature>
<dbReference type="EMBL" id="CAJOBA010005813">
    <property type="protein sequence ID" value="CAF3755143.1"/>
    <property type="molecule type" value="Genomic_DNA"/>
</dbReference>
<dbReference type="GO" id="GO:0005524">
    <property type="term" value="F:ATP binding"/>
    <property type="evidence" value="ECO:0007669"/>
    <property type="project" value="UniProtKB-UniRule"/>
</dbReference>
<name>A0A8S2DJN9_9BILA</name>
<feature type="binding site" evidence="1">
    <location>
        <position position="277"/>
    </location>
    <ligand>
        <name>ATP</name>
        <dbReference type="ChEBI" id="CHEBI:30616"/>
    </ligand>
</feature>
<sequence length="532" mass="61456">MSNSNQLINEPSETGTHSSSNSLNSDIIWCPLRRIFNVVNIKQMVNEQSRRLAIKVESFYRPHQRDSNHKNTTIKMMSEPALTSSFESFLIEHYKPGKCLIVDTCNYKGLAFRGLFNDLRPDMLWLNSLNEENLIDTSFLPFNIVSVLELKTRELKNTNYNQLATYLSLVLRHSPGRTFIIGCLTNFNQTSIIKVSINSDNKFTYIASMCEQENLEGLNSFEILSLHLTLTAEQLGVNNCFKFPYESIIIQDWIGRGSSSFAFKCCNRGSDSCYVLKVSRDKSQYEYEVIEQLHKEKFISNLHDINIISTVALPVNKNDYLIGLNEIGVRMDKAKFLERKTLSDIWKQVNLAHKTGIIHCDIRLENIVLHNDNVYLIDWASSMKKLEPSLYRRCLTTASSSILQELIDHVMQRINGPMICYISDDGIAFLKCIFLQLEFGLDVNKCIHDAFKQPGCIYSRISSIYEIKMGKLVHKLLVQCIYYLEKYRQSLSEKELNNIIVHMIENENYLIELNESEILTIDTYFEKIRLNA</sequence>
<dbReference type="GO" id="GO:0004672">
    <property type="term" value="F:protein kinase activity"/>
    <property type="evidence" value="ECO:0007669"/>
    <property type="project" value="InterPro"/>
</dbReference>